<evidence type="ECO:0000313" key="12">
    <source>
        <dbReference type="EMBL" id="SHH74549.1"/>
    </source>
</evidence>
<evidence type="ECO:0000256" key="9">
    <source>
        <dbReference type="PROSITE-ProRule" id="PRU01091"/>
    </source>
</evidence>
<dbReference type="GO" id="GO:0006355">
    <property type="term" value="P:regulation of DNA-templated transcription"/>
    <property type="evidence" value="ECO:0007669"/>
    <property type="project" value="InterPro"/>
</dbReference>
<dbReference type="GO" id="GO:0032993">
    <property type="term" value="C:protein-DNA complex"/>
    <property type="evidence" value="ECO:0007669"/>
    <property type="project" value="TreeGrafter"/>
</dbReference>
<keyword evidence="2" id="KW-0963">Cytoplasm</keyword>
<dbReference type="RefSeq" id="WP_067656607.1">
    <property type="nucleotide sequence ID" value="NZ_FQXG01000004.1"/>
</dbReference>
<feature type="DNA-binding region" description="OmpR/PhoB-type" evidence="9">
    <location>
        <begin position="134"/>
        <end position="233"/>
    </location>
</feature>
<name>A0A1M5VH23_9GAMM</name>
<dbReference type="Proteomes" id="UP000184268">
    <property type="component" value="Unassembled WGS sequence"/>
</dbReference>
<evidence type="ECO:0000259" key="11">
    <source>
        <dbReference type="PROSITE" id="PS51755"/>
    </source>
</evidence>
<keyword evidence="13" id="KW-1185">Reference proteome</keyword>
<dbReference type="AlphaFoldDB" id="A0A1M5VH23"/>
<keyword evidence="5" id="KW-0805">Transcription regulation</keyword>
<dbReference type="PROSITE" id="PS50110">
    <property type="entry name" value="RESPONSE_REGULATORY"/>
    <property type="match status" value="1"/>
</dbReference>
<dbReference type="FunFam" id="1.10.10.10:FF:000099">
    <property type="entry name" value="Two-component system response regulator TorR"/>
    <property type="match status" value="1"/>
</dbReference>
<evidence type="ECO:0000256" key="3">
    <source>
        <dbReference type="ARBA" id="ARBA00022553"/>
    </source>
</evidence>
<keyword evidence="7" id="KW-0804">Transcription</keyword>
<keyword evidence="4" id="KW-0902">Two-component regulatory system</keyword>
<evidence type="ECO:0000313" key="13">
    <source>
        <dbReference type="Proteomes" id="UP000184268"/>
    </source>
</evidence>
<keyword evidence="6 9" id="KW-0238">DNA-binding</keyword>
<dbReference type="OrthoDB" id="9802426at2"/>
<dbReference type="SUPFAM" id="SSF46894">
    <property type="entry name" value="C-terminal effector domain of the bipartite response regulators"/>
    <property type="match status" value="1"/>
</dbReference>
<evidence type="ECO:0000256" key="7">
    <source>
        <dbReference type="ARBA" id="ARBA00023163"/>
    </source>
</evidence>
<evidence type="ECO:0000256" key="6">
    <source>
        <dbReference type="ARBA" id="ARBA00023125"/>
    </source>
</evidence>
<dbReference type="SUPFAM" id="SSF52172">
    <property type="entry name" value="CheY-like"/>
    <property type="match status" value="1"/>
</dbReference>
<dbReference type="InterPro" id="IPR001789">
    <property type="entry name" value="Sig_transdc_resp-reg_receiver"/>
</dbReference>
<gene>
    <name evidence="12" type="ORF">SAMN02745129_2776</name>
</gene>
<evidence type="ECO:0000256" key="1">
    <source>
        <dbReference type="ARBA" id="ARBA00004496"/>
    </source>
</evidence>
<reference evidence="12 13" key="1">
    <citation type="submission" date="2016-11" db="EMBL/GenBank/DDBJ databases">
        <authorList>
            <person name="Jaros S."/>
            <person name="Januszkiewicz K."/>
            <person name="Wedrychowicz H."/>
        </authorList>
    </citation>
    <scope>NUCLEOTIDE SEQUENCE [LARGE SCALE GENOMIC DNA]</scope>
    <source>
        <strain evidence="12 13">DSM 16917</strain>
    </source>
</reference>
<evidence type="ECO:0000256" key="2">
    <source>
        <dbReference type="ARBA" id="ARBA00022490"/>
    </source>
</evidence>
<feature type="modified residue" description="4-aspartylphosphate" evidence="8">
    <location>
        <position position="55"/>
    </location>
</feature>
<dbReference type="SMART" id="SM00862">
    <property type="entry name" value="Trans_reg_C"/>
    <property type="match status" value="1"/>
</dbReference>
<comment type="subcellular location">
    <subcellularLocation>
        <location evidence="1">Cytoplasm</location>
    </subcellularLocation>
</comment>
<keyword evidence="3 8" id="KW-0597">Phosphoprotein</keyword>
<dbReference type="GO" id="GO:0000156">
    <property type="term" value="F:phosphorelay response regulator activity"/>
    <property type="evidence" value="ECO:0007669"/>
    <property type="project" value="TreeGrafter"/>
</dbReference>
<accession>A0A1M5VH23</accession>
<dbReference type="GO" id="GO:0005829">
    <property type="term" value="C:cytosol"/>
    <property type="evidence" value="ECO:0007669"/>
    <property type="project" value="TreeGrafter"/>
</dbReference>
<dbReference type="GO" id="GO:0000976">
    <property type="term" value="F:transcription cis-regulatory region binding"/>
    <property type="evidence" value="ECO:0007669"/>
    <property type="project" value="TreeGrafter"/>
</dbReference>
<organism evidence="12 13">
    <name type="scientific">Ferrimonas marina</name>
    <dbReference type="NCBI Taxonomy" id="299255"/>
    <lineage>
        <taxon>Bacteria</taxon>
        <taxon>Pseudomonadati</taxon>
        <taxon>Pseudomonadota</taxon>
        <taxon>Gammaproteobacteria</taxon>
        <taxon>Alteromonadales</taxon>
        <taxon>Ferrimonadaceae</taxon>
        <taxon>Ferrimonas</taxon>
    </lineage>
</organism>
<dbReference type="STRING" id="299255.SAMN02745129_2776"/>
<dbReference type="PANTHER" id="PTHR48111">
    <property type="entry name" value="REGULATOR OF RPOS"/>
    <property type="match status" value="1"/>
</dbReference>
<dbReference type="Pfam" id="PF00486">
    <property type="entry name" value="Trans_reg_C"/>
    <property type="match status" value="1"/>
</dbReference>
<dbReference type="EMBL" id="FQXG01000004">
    <property type="protein sequence ID" value="SHH74549.1"/>
    <property type="molecule type" value="Genomic_DNA"/>
</dbReference>
<evidence type="ECO:0000256" key="5">
    <source>
        <dbReference type="ARBA" id="ARBA00023015"/>
    </source>
</evidence>
<dbReference type="CDD" id="cd00383">
    <property type="entry name" value="trans_reg_C"/>
    <property type="match status" value="1"/>
</dbReference>
<protein>
    <submittedName>
        <fullName evidence="12">Two-component system, OmpR family, torCAD operon response regulator TorR</fullName>
    </submittedName>
</protein>
<dbReference type="NCBIfam" id="NF008034">
    <property type="entry name" value="PRK10766.1"/>
    <property type="match status" value="1"/>
</dbReference>
<feature type="domain" description="Response regulatory" evidence="10">
    <location>
        <begin position="6"/>
        <end position="119"/>
    </location>
</feature>
<dbReference type="SMART" id="SM00448">
    <property type="entry name" value="REC"/>
    <property type="match status" value="1"/>
</dbReference>
<evidence type="ECO:0000256" key="4">
    <source>
        <dbReference type="ARBA" id="ARBA00023012"/>
    </source>
</evidence>
<dbReference type="InterPro" id="IPR036388">
    <property type="entry name" value="WH-like_DNA-bd_sf"/>
</dbReference>
<dbReference type="Gene3D" id="3.40.50.2300">
    <property type="match status" value="1"/>
</dbReference>
<dbReference type="InterPro" id="IPR011006">
    <property type="entry name" value="CheY-like_superfamily"/>
</dbReference>
<dbReference type="InterPro" id="IPR016032">
    <property type="entry name" value="Sig_transdc_resp-reg_C-effctor"/>
</dbReference>
<feature type="domain" description="OmpR/PhoB-type" evidence="11">
    <location>
        <begin position="134"/>
        <end position="233"/>
    </location>
</feature>
<dbReference type="InterPro" id="IPR001867">
    <property type="entry name" value="OmpR/PhoB-type_DNA-bd"/>
</dbReference>
<dbReference type="PANTHER" id="PTHR48111:SF58">
    <property type="entry name" value="TORCAD OPERON TRANSCRIPTIONAL REGULATORY PROTEIN TORR"/>
    <property type="match status" value="1"/>
</dbReference>
<dbReference type="Gene3D" id="6.10.250.690">
    <property type="match status" value="1"/>
</dbReference>
<proteinExistence type="predicted"/>
<dbReference type="PROSITE" id="PS51755">
    <property type="entry name" value="OMPR_PHOB"/>
    <property type="match status" value="1"/>
</dbReference>
<sequence>MTDAHRLLVVEDDETTRLRHQGYFEQAGYAVAVADCAKAMQQSLAQQEYDLVLLDLSLPDGDGLALTRELRSHSTIGIILVTGRDEAVDRIVGLEMGADDYVTKPVPMRELLVRVKNLLWRIDLARQAQQTPATPHYRFAGWQFDGLARQLSRDGIPVPLTTAEFELLQAFVSHPQQVMPRERLLGLVSHRVDAPSTRTIDVLVRRLRSKMEGEEDWPKLFVTVHGEGYLFAAGVTLGAS</sequence>
<dbReference type="Pfam" id="PF00072">
    <property type="entry name" value="Response_reg"/>
    <property type="match status" value="1"/>
</dbReference>
<evidence type="ECO:0000256" key="8">
    <source>
        <dbReference type="PROSITE-ProRule" id="PRU00169"/>
    </source>
</evidence>
<evidence type="ECO:0000259" key="10">
    <source>
        <dbReference type="PROSITE" id="PS50110"/>
    </source>
</evidence>
<dbReference type="InterPro" id="IPR039420">
    <property type="entry name" value="WalR-like"/>
</dbReference>
<dbReference type="Gene3D" id="1.10.10.10">
    <property type="entry name" value="Winged helix-like DNA-binding domain superfamily/Winged helix DNA-binding domain"/>
    <property type="match status" value="1"/>
</dbReference>